<comment type="caution">
    <text evidence="2">The sequence shown here is derived from an EMBL/GenBank/DDBJ whole genome shotgun (WGS) entry which is preliminary data.</text>
</comment>
<reference evidence="2 3" key="1">
    <citation type="submission" date="2023-05" db="EMBL/GenBank/DDBJ databases">
        <title>B98-5 Cell Line De Novo Hybrid Assembly: An Optical Mapping Approach.</title>
        <authorList>
            <person name="Kananen K."/>
            <person name="Auerbach J.A."/>
            <person name="Kautto E."/>
            <person name="Blachly J.S."/>
        </authorList>
    </citation>
    <scope>NUCLEOTIDE SEQUENCE [LARGE SCALE GENOMIC DNA]</scope>
    <source>
        <strain evidence="2">B95-8</strain>
        <tissue evidence="2">Cell line</tissue>
    </source>
</reference>
<sequence length="236" mass="24915">MHGGGLGNEKTGTARGSPKSPWSFPGTLESRVGSRRRREDCGIQQRPPCPPWRRSGSRDPRRSRCLCAQALVPPLLASPSLTACFPVGGLVLPAFPMGWVTGGGARRGRGRPRELSAQIQELPDSFQAVVVRPKSGPPLSASQGCSRGGLGVRLRGVGEGVGGNGACPQRACVLDRALCACSTGTGPSARSDRRSEGTHARFPSEPTRPNRSRGRYPRNESKLRLSSTPSASQGGR</sequence>
<protein>
    <submittedName>
        <fullName evidence="2">Uncharacterized protein</fullName>
    </submittedName>
</protein>
<organism evidence="2 3">
    <name type="scientific">Saguinus oedipus</name>
    <name type="common">Cotton-top tamarin</name>
    <name type="synonym">Oedipomidas oedipus</name>
    <dbReference type="NCBI Taxonomy" id="9490"/>
    <lineage>
        <taxon>Eukaryota</taxon>
        <taxon>Metazoa</taxon>
        <taxon>Chordata</taxon>
        <taxon>Craniata</taxon>
        <taxon>Vertebrata</taxon>
        <taxon>Euteleostomi</taxon>
        <taxon>Mammalia</taxon>
        <taxon>Eutheria</taxon>
        <taxon>Euarchontoglires</taxon>
        <taxon>Primates</taxon>
        <taxon>Haplorrhini</taxon>
        <taxon>Platyrrhini</taxon>
        <taxon>Cebidae</taxon>
        <taxon>Callitrichinae</taxon>
        <taxon>Saguinus</taxon>
    </lineage>
</organism>
<feature type="compositionally biased region" description="Basic and acidic residues" evidence="1">
    <location>
        <begin position="190"/>
        <end position="199"/>
    </location>
</feature>
<accession>A0ABQ9VSX1</accession>
<feature type="region of interest" description="Disordered" evidence="1">
    <location>
        <begin position="184"/>
        <end position="236"/>
    </location>
</feature>
<evidence type="ECO:0000313" key="2">
    <source>
        <dbReference type="EMBL" id="KAK2112236.1"/>
    </source>
</evidence>
<proteinExistence type="predicted"/>
<feature type="compositionally biased region" description="Polar residues" evidence="1">
    <location>
        <begin position="224"/>
        <end position="236"/>
    </location>
</feature>
<keyword evidence="3" id="KW-1185">Reference proteome</keyword>
<dbReference type="EMBL" id="JASSZA010000005">
    <property type="protein sequence ID" value="KAK2112236.1"/>
    <property type="molecule type" value="Genomic_DNA"/>
</dbReference>
<evidence type="ECO:0000256" key="1">
    <source>
        <dbReference type="SAM" id="MobiDB-lite"/>
    </source>
</evidence>
<name>A0ABQ9VSX1_SAGOE</name>
<dbReference type="Proteomes" id="UP001266305">
    <property type="component" value="Unassembled WGS sequence"/>
</dbReference>
<gene>
    <name evidence="2" type="ORF">P7K49_011983</name>
</gene>
<feature type="region of interest" description="Disordered" evidence="1">
    <location>
        <begin position="1"/>
        <end position="60"/>
    </location>
</feature>
<feature type="non-terminal residue" evidence="2">
    <location>
        <position position="236"/>
    </location>
</feature>
<evidence type="ECO:0000313" key="3">
    <source>
        <dbReference type="Proteomes" id="UP001266305"/>
    </source>
</evidence>